<reference evidence="1" key="1">
    <citation type="submission" date="2014-05" db="EMBL/GenBank/DDBJ databases">
        <authorList>
            <person name="Chronopoulou M."/>
        </authorList>
    </citation>
    <scope>NUCLEOTIDE SEQUENCE</scope>
    <source>
        <tissue evidence="1">Whole organism</tissue>
    </source>
</reference>
<dbReference type="EMBL" id="HACA01025929">
    <property type="protein sequence ID" value="CDW43290.1"/>
    <property type="molecule type" value="Transcribed_RNA"/>
</dbReference>
<organism evidence="1">
    <name type="scientific">Lepeophtheirus salmonis</name>
    <name type="common">Salmon louse</name>
    <name type="synonym">Caligus salmonis</name>
    <dbReference type="NCBI Taxonomy" id="72036"/>
    <lineage>
        <taxon>Eukaryota</taxon>
        <taxon>Metazoa</taxon>
        <taxon>Ecdysozoa</taxon>
        <taxon>Arthropoda</taxon>
        <taxon>Crustacea</taxon>
        <taxon>Multicrustacea</taxon>
        <taxon>Hexanauplia</taxon>
        <taxon>Copepoda</taxon>
        <taxon>Siphonostomatoida</taxon>
        <taxon>Caligidae</taxon>
        <taxon>Lepeophtheirus</taxon>
    </lineage>
</organism>
<dbReference type="AlphaFoldDB" id="A0A0K2UYY5"/>
<evidence type="ECO:0000313" key="1">
    <source>
        <dbReference type="EMBL" id="CDW43290.1"/>
    </source>
</evidence>
<protein>
    <submittedName>
        <fullName evidence="1">Uncharacterized protein</fullName>
    </submittedName>
</protein>
<accession>A0A0K2UYY5</accession>
<proteinExistence type="predicted"/>
<name>A0A0K2UYY5_LEPSM</name>
<sequence>MAIMHSTIKNWYNEYSSEAGDLSPKYFVKVVQNQFLCNSTSILSMT</sequence>